<dbReference type="FunFam" id="1.10.3710.10:FF:000004">
    <property type="entry name" value="Putative ATPase, AAA family"/>
    <property type="match status" value="1"/>
</dbReference>
<dbReference type="Gene3D" id="1.10.3710.10">
    <property type="entry name" value="DNA polymerase III clamp loader subunits, C-terminal domain"/>
    <property type="match status" value="1"/>
</dbReference>
<dbReference type="InterPro" id="IPR021886">
    <property type="entry name" value="MgsA_C"/>
</dbReference>
<organism evidence="9 10">
    <name type="scientific">Hymenobacter gelipurpurascens</name>
    <dbReference type="NCBI Taxonomy" id="89968"/>
    <lineage>
        <taxon>Bacteria</taxon>
        <taxon>Pseudomonadati</taxon>
        <taxon>Bacteroidota</taxon>
        <taxon>Cytophagia</taxon>
        <taxon>Cytophagales</taxon>
        <taxon>Hymenobacteraceae</taxon>
        <taxon>Hymenobacter</taxon>
    </lineage>
</organism>
<comment type="similarity">
    <text evidence="2">Belongs to the AAA ATPase family. RarA/MGS1/WRNIP1 subfamily.</text>
</comment>
<evidence type="ECO:0000256" key="7">
    <source>
        <dbReference type="SAM" id="MobiDB-lite"/>
    </source>
</evidence>
<feature type="domain" description="AAA+ ATPase" evidence="8">
    <location>
        <begin position="61"/>
        <end position="173"/>
    </location>
</feature>
<dbReference type="GO" id="GO:0000731">
    <property type="term" value="P:DNA synthesis involved in DNA repair"/>
    <property type="evidence" value="ECO:0007669"/>
    <property type="project" value="TreeGrafter"/>
</dbReference>
<keyword evidence="6" id="KW-0067">ATP-binding</keyword>
<dbReference type="PANTHER" id="PTHR13779">
    <property type="entry name" value="WERNER HELICASE-INTERACTING PROTEIN 1 FAMILY MEMBER"/>
    <property type="match status" value="1"/>
</dbReference>
<dbReference type="GO" id="GO:0006261">
    <property type="term" value="P:DNA-templated DNA replication"/>
    <property type="evidence" value="ECO:0007669"/>
    <property type="project" value="TreeGrafter"/>
</dbReference>
<dbReference type="InterPro" id="IPR003959">
    <property type="entry name" value="ATPase_AAA_core"/>
</dbReference>
<comment type="function">
    <text evidence="1">DNA-dependent ATPase that plays important roles in cellular responses to stalled DNA replication processes.</text>
</comment>
<dbReference type="AlphaFoldDB" id="A0A212TMI9"/>
<dbReference type="Pfam" id="PF12002">
    <property type="entry name" value="MgsA_C"/>
    <property type="match status" value="1"/>
</dbReference>
<protein>
    <recommendedName>
        <fullName evidence="3">Replication-associated recombination protein A</fullName>
    </recommendedName>
</protein>
<dbReference type="GO" id="GO:0008047">
    <property type="term" value="F:enzyme activator activity"/>
    <property type="evidence" value="ECO:0007669"/>
    <property type="project" value="TreeGrafter"/>
</dbReference>
<dbReference type="GO" id="GO:0016887">
    <property type="term" value="F:ATP hydrolysis activity"/>
    <property type="evidence" value="ECO:0007669"/>
    <property type="project" value="InterPro"/>
</dbReference>
<evidence type="ECO:0000313" key="9">
    <source>
        <dbReference type="EMBL" id="SNC67044.1"/>
    </source>
</evidence>
<dbReference type="GO" id="GO:0005524">
    <property type="term" value="F:ATP binding"/>
    <property type="evidence" value="ECO:0007669"/>
    <property type="project" value="UniProtKB-KW"/>
</dbReference>
<dbReference type="Pfam" id="PF00004">
    <property type="entry name" value="AAA"/>
    <property type="match status" value="1"/>
</dbReference>
<dbReference type="CDD" id="cd18139">
    <property type="entry name" value="HLD_clamp_RarA"/>
    <property type="match status" value="1"/>
</dbReference>
<name>A0A212TMI9_9BACT</name>
<dbReference type="SMART" id="SM00382">
    <property type="entry name" value="AAA"/>
    <property type="match status" value="1"/>
</dbReference>
<feature type="compositionally biased region" description="Polar residues" evidence="7">
    <location>
        <begin position="1"/>
        <end position="18"/>
    </location>
</feature>
<accession>A0A212TMI9</accession>
<feature type="region of interest" description="Disordered" evidence="7">
    <location>
        <begin position="1"/>
        <end position="27"/>
    </location>
</feature>
<dbReference type="PANTHER" id="PTHR13779:SF7">
    <property type="entry name" value="ATPASE WRNIP1"/>
    <property type="match status" value="1"/>
</dbReference>
<evidence type="ECO:0000256" key="2">
    <source>
        <dbReference type="ARBA" id="ARBA00008959"/>
    </source>
</evidence>
<dbReference type="InterPro" id="IPR051314">
    <property type="entry name" value="AAA_ATPase_RarA/MGS1/WRNIP1"/>
</dbReference>
<dbReference type="FunFam" id="3.40.50.300:FF:000137">
    <property type="entry name" value="Replication-associated recombination protein A"/>
    <property type="match status" value="1"/>
</dbReference>
<evidence type="ECO:0000256" key="1">
    <source>
        <dbReference type="ARBA" id="ARBA00002393"/>
    </source>
</evidence>
<dbReference type="RefSeq" id="WP_088843049.1">
    <property type="nucleotide sequence ID" value="NZ_FYEW01000001.1"/>
</dbReference>
<dbReference type="FunFam" id="1.20.272.10:FF:000001">
    <property type="entry name" value="Putative AAA family ATPase"/>
    <property type="match status" value="1"/>
</dbReference>
<dbReference type="Proteomes" id="UP000198131">
    <property type="component" value="Unassembled WGS sequence"/>
</dbReference>
<dbReference type="SUPFAM" id="SSF52540">
    <property type="entry name" value="P-loop containing nucleoside triphosphate hydrolases"/>
    <property type="match status" value="1"/>
</dbReference>
<dbReference type="SUPFAM" id="SSF48019">
    <property type="entry name" value="post-AAA+ oligomerization domain-like"/>
    <property type="match status" value="1"/>
</dbReference>
<evidence type="ECO:0000256" key="4">
    <source>
        <dbReference type="ARBA" id="ARBA00022705"/>
    </source>
</evidence>
<dbReference type="InterPro" id="IPR008921">
    <property type="entry name" value="DNA_pol3_clamp-load_cplx_C"/>
</dbReference>
<keyword evidence="10" id="KW-1185">Reference proteome</keyword>
<keyword evidence="5" id="KW-0547">Nucleotide-binding</keyword>
<proteinExistence type="inferred from homology"/>
<dbReference type="Gene3D" id="1.10.8.60">
    <property type="match status" value="1"/>
</dbReference>
<dbReference type="InterPro" id="IPR032423">
    <property type="entry name" value="AAA_assoc_2"/>
</dbReference>
<dbReference type="GO" id="GO:0017116">
    <property type="term" value="F:single-stranded DNA helicase activity"/>
    <property type="evidence" value="ECO:0007669"/>
    <property type="project" value="TreeGrafter"/>
</dbReference>
<dbReference type="InterPro" id="IPR003593">
    <property type="entry name" value="AAA+_ATPase"/>
</dbReference>
<dbReference type="Gene3D" id="3.40.50.300">
    <property type="entry name" value="P-loop containing nucleotide triphosphate hydrolases"/>
    <property type="match status" value="1"/>
</dbReference>
<keyword evidence="4" id="KW-0235">DNA replication</keyword>
<sequence>MSTGSLFDSDPTPSSQPQAYVPRPGAPLAERMRPRTLDEYAGQKHLIGPEGVLRRYLAAGRLPSLILWGPPGVGKTTLANLLAQELGQPFASLSAVNAGVKDVREVIEKAKRQRGTVLFIDEIHRFSKSQQDALLGAVEQGIVTLIGATTENPSFEVIPAVLSRAQVYVLEPLSKEVLTGLVDKALAEDEILKQKKVRVADYGALLMISGGDARKLLNLLDIVVEASRPDPKTGEIVITNEGVQQLAQQHLARYDKGGEMHYDVISAFIKSIRGSDPNAALYYLAVMLEGGEDVKFIARRLLILASEDVGLANPNALILAQSCFQAVTVIGMPESDIILGQTVVYLATSPKSNASYKAIREARALVRQQGVQPVPIALRNAPTKLMEELGYGDQYMYSHDYEGNFAYQEFMPEQLSGRVFYHPGHNPAETKAQERLRHLWGEKYGY</sequence>
<dbReference type="Gene3D" id="1.20.272.10">
    <property type="match status" value="1"/>
</dbReference>
<dbReference type="InterPro" id="IPR027417">
    <property type="entry name" value="P-loop_NTPase"/>
</dbReference>
<evidence type="ECO:0000259" key="8">
    <source>
        <dbReference type="SMART" id="SM00382"/>
    </source>
</evidence>
<dbReference type="OrthoDB" id="9778364at2"/>
<evidence type="ECO:0000313" key="10">
    <source>
        <dbReference type="Proteomes" id="UP000198131"/>
    </source>
</evidence>
<dbReference type="EMBL" id="FYEW01000001">
    <property type="protein sequence ID" value="SNC67044.1"/>
    <property type="molecule type" value="Genomic_DNA"/>
</dbReference>
<dbReference type="Pfam" id="PF16193">
    <property type="entry name" value="AAA_assoc_2"/>
    <property type="match status" value="1"/>
</dbReference>
<reference evidence="10" key="1">
    <citation type="submission" date="2017-06" db="EMBL/GenBank/DDBJ databases">
        <authorList>
            <person name="Varghese N."/>
            <person name="Submissions S."/>
        </authorList>
    </citation>
    <scope>NUCLEOTIDE SEQUENCE [LARGE SCALE GENOMIC DNA]</scope>
    <source>
        <strain evidence="10">DSM 11116</strain>
    </source>
</reference>
<evidence type="ECO:0000256" key="3">
    <source>
        <dbReference type="ARBA" id="ARBA00020776"/>
    </source>
</evidence>
<evidence type="ECO:0000256" key="5">
    <source>
        <dbReference type="ARBA" id="ARBA00022741"/>
    </source>
</evidence>
<dbReference type="GO" id="GO:0003677">
    <property type="term" value="F:DNA binding"/>
    <property type="evidence" value="ECO:0007669"/>
    <property type="project" value="InterPro"/>
</dbReference>
<dbReference type="CDD" id="cd00009">
    <property type="entry name" value="AAA"/>
    <property type="match status" value="1"/>
</dbReference>
<gene>
    <name evidence="9" type="ORF">SAMN06265337_1816</name>
</gene>
<evidence type="ECO:0000256" key="6">
    <source>
        <dbReference type="ARBA" id="ARBA00022840"/>
    </source>
</evidence>